<dbReference type="PANTHER" id="PTHR39466">
    <property type="entry name" value="RGS DOMAIN-CONTAINING PROTEIN"/>
    <property type="match status" value="1"/>
</dbReference>
<keyword evidence="3" id="KW-1185">Reference proteome</keyword>
<proteinExistence type="predicted"/>
<evidence type="ECO:0000256" key="1">
    <source>
        <dbReference type="SAM" id="Phobius"/>
    </source>
</evidence>
<keyword evidence="1" id="KW-0472">Membrane</keyword>
<keyword evidence="1" id="KW-0812">Transmembrane</keyword>
<feature type="transmembrane region" description="Helical" evidence="1">
    <location>
        <begin position="160"/>
        <end position="183"/>
    </location>
</feature>
<dbReference type="EMBL" id="JAVHNS010000004">
    <property type="protein sequence ID" value="KAK6358064.1"/>
    <property type="molecule type" value="Genomic_DNA"/>
</dbReference>
<dbReference type="AlphaFoldDB" id="A0AAV9VAG5"/>
<gene>
    <name evidence="2" type="ORF">TWF730_007419</name>
</gene>
<reference evidence="2 3" key="1">
    <citation type="submission" date="2019-10" db="EMBL/GenBank/DDBJ databases">
        <authorList>
            <person name="Palmer J.M."/>
        </authorList>
    </citation>
    <scope>NUCLEOTIDE SEQUENCE [LARGE SCALE GENOMIC DNA]</scope>
    <source>
        <strain evidence="2 3">TWF730</strain>
    </source>
</reference>
<dbReference type="InterPro" id="IPR036305">
    <property type="entry name" value="RGS_sf"/>
</dbReference>
<dbReference type="Proteomes" id="UP001373714">
    <property type="component" value="Unassembled WGS sequence"/>
</dbReference>
<sequence length="414" mass="46249">MNDHADALQFFVWVRRYGRKFETSLTSAEKSLSPPWEEVSPVMNFDSNSRTSVDLASSKNSSKTDLSEVGFGGDIILEPFTIQPFRAEVDRVCSLYLVPNSPLFLPLTAKEKSATLAALNRTTHPSAFIPATISIELSLRSTAHPSFIRHSLSNATHTRLSFISVIAIALVVISIFTLIFLTLSGLSRWYRLLTYIFLFPGLNIIANARRGLCLLLVVLGMARNLSPWEVYAVDDRESFELAGGVKVVDEDGGKGGSMIGVNSLDLNAEMQEKRKDEETRVRWFIKEYDNRPILSRVFEKRVTIKDPEIRHLQLKRYYFVQYSDSNRGYFCGLTKRPFVLAQNIHTVISNTWERCATITPTPNVGAGRVDTEFEPLGPTYGGNLKSYASQSASGDVAGMTAYPLIMAIYSTQTT</sequence>
<dbReference type="SUPFAM" id="SSF48097">
    <property type="entry name" value="Regulator of G-protein signaling, RGS"/>
    <property type="match status" value="1"/>
</dbReference>
<dbReference type="PANTHER" id="PTHR39466:SF1">
    <property type="entry name" value="RGS DOMAIN-CONTAINING PROTEIN"/>
    <property type="match status" value="1"/>
</dbReference>
<feature type="transmembrane region" description="Helical" evidence="1">
    <location>
        <begin position="189"/>
        <end position="206"/>
    </location>
</feature>
<name>A0AAV9VAG5_9PEZI</name>
<organism evidence="2 3">
    <name type="scientific">Orbilia blumenaviensis</name>
    <dbReference type="NCBI Taxonomy" id="1796055"/>
    <lineage>
        <taxon>Eukaryota</taxon>
        <taxon>Fungi</taxon>
        <taxon>Dikarya</taxon>
        <taxon>Ascomycota</taxon>
        <taxon>Pezizomycotina</taxon>
        <taxon>Orbiliomycetes</taxon>
        <taxon>Orbiliales</taxon>
        <taxon>Orbiliaceae</taxon>
        <taxon>Orbilia</taxon>
    </lineage>
</organism>
<comment type="caution">
    <text evidence="2">The sequence shown here is derived from an EMBL/GenBank/DDBJ whole genome shotgun (WGS) entry which is preliminary data.</text>
</comment>
<evidence type="ECO:0000313" key="2">
    <source>
        <dbReference type="EMBL" id="KAK6358064.1"/>
    </source>
</evidence>
<evidence type="ECO:0000313" key="3">
    <source>
        <dbReference type="Proteomes" id="UP001373714"/>
    </source>
</evidence>
<accession>A0AAV9VAG5</accession>
<keyword evidence="1" id="KW-1133">Transmembrane helix</keyword>
<protein>
    <submittedName>
        <fullName evidence="2">Uncharacterized protein</fullName>
    </submittedName>
</protein>